<evidence type="ECO:0000313" key="2">
    <source>
        <dbReference type="EMBL" id="SPH23969.1"/>
    </source>
</evidence>
<gene>
    <name evidence="2" type="ORF">DEA8626_03046</name>
</gene>
<dbReference type="AlphaFoldDB" id="A0A2R8BKU1"/>
<feature type="domain" description="UspA" evidence="1">
    <location>
        <begin position="20"/>
        <end position="75"/>
    </location>
</feature>
<name>A0A2R8BKU1_9RHOB</name>
<keyword evidence="3" id="KW-1185">Reference proteome</keyword>
<reference evidence="2 3" key="1">
    <citation type="submission" date="2018-03" db="EMBL/GenBank/DDBJ databases">
        <authorList>
            <person name="Keele B.F."/>
        </authorList>
    </citation>
    <scope>NUCLEOTIDE SEQUENCE [LARGE SCALE GENOMIC DNA]</scope>
    <source>
        <strain evidence="2 3">CECT 8626</strain>
    </source>
</reference>
<dbReference type="InterPro" id="IPR014729">
    <property type="entry name" value="Rossmann-like_a/b/a_fold"/>
</dbReference>
<dbReference type="SUPFAM" id="SSF52402">
    <property type="entry name" value="Adenine nucleotide alpha hydrolases-like"/>
    <property type="match status" value="1"/>
</dbReference>
<dbReference type="RefSeq" id="WP_369021457.1">
    <property type="nucleotide sequence ID" value="NZ_OMOQ01000002.1"/>
</dbReference>
<organism evidence="2 3">
    <name type="scientific">Albidovulum aquaemixtae</name>
    <dbReference type="NCBI Taxonomy" id="1542388"/>
    <lineage>
        <taxon>Bacteria</taxon>
        <taxon>Pseudomonadati</taxon>
        <taxon>Pseudomonadota</taxon>
        <taxon>Alphaproteobacteria</taxon>
        <taxon>Rhodobacterales</taxon>
        <taxon>Paracoccaceae</taxon>
        <taxon>Albidovulum</taxon>
    </lineage>
</organism>
<dbReference type="Gene3D" id="3.40.50.620">
    <property type="entry name" value="HUPs"/>
    <property type="match status" value="1"/>
</dbReference>
<dbReference type="EMBL" id="OMOQ01000002">
    <property type="protein sequence ID" value="SPH23969.1"/>
    <property type="molecule type" value="Genomic_DNA"/>
</dbReference>
<accession>A0A2R8BKU1</accession>
<sequence>MDGLVAHPSCHKVKAEAVRLQDRGGIGAAILDYCAEHDPQLLAVGANAYSKFRLDLLGGVTLKVIASCPVPILLSR</sequence>
<dbReference type="InterPro" id="IPR006016">
    <property type="entry name" value="UspA"/>
</dbReference>
<evidence type="ECO:0000313" key="3">
    <source>
        <dbReference type="Proteomes" id="UP000244924"/>
    </source>
</evidence>
<proteinExistence type="predicted"/>
<protein>
    <recommendedName>
        <fullName evidence="1">UspA domain-containing protein</fullName>
    </recommendedName>
</protein>
<evidence type="ECO:0000259" key="1">
    <source>
        <dbReference type="Pfam" id="PF00582"/>
    </source>
</evidence>
<dbReference type="Proteomes" id="UP000244924">
    <property type="component" value="Unassembled WGS sequence"/>
</dbReference>
<dbReference type="Pfam" id="PF00582">
    <property type="entry name" value="Usp"/>
    <property type="match status" value="1"/>
</dbReference>